<dbReference type="Pfam" id="PF07715">
    <property type="entry name" value="Plug"/>
    <property type="match status" value="1"/>
</dbReference>
<evidence type="ECO:0000313" key="15">
    <source>
        <dbReference type="Proteomes" id="UP001210231"/>
    </source>
</evidence>
<evidence type="ECO:0000256" key="7">
    <source>
        <dbReference type="ARBA" id="ARBA00023136"/>
    </source>
</evidence>
<dbReference type="InterPro" id="IPR008969">
    <property type="entry name" value="CarboxyPept-like_regulatory"/>
</dbReference>
<keyword evidence="6 11" id="KW-0798">TonB box</keyword>
<dbReference type="SUPFAM" id="SSF49464">
    <property type="entry name" value="Carboxypeptidase regulatory domain-like"/>
    <property type="match status" value="1"/>
</dbReference>
<gene>
    <name evidence="14" type="ORF">O3P16_14765</name>
</gene>
<evidence type="ECO:0000313" key="14">
    <source>
        <dbReference type="EMBL" id="MDA3616075.1"/>
    </source>
</evidence>
<evidence type="ECO:0000256" key="3">
    <source>
        <dbReference type="ARBA" id="ARBA00022452"/>
    </source>
</evidence>
<comment type="caution">
    <text evidence="14">The sequence shown here is derived from an EMBL/GenBank/DDBJ whole genome shotgun (WGS) entry which is preliminary data.</text>
</comment>
<keyword evidence="4 10" id="KW-0812">Transmembrane</keyword>
<dbReference type="Gene3D" id="2.40.170.20">
    <property type="entry name" value="TonB-dependent receptor, beta-barrel domain"/>
    <property type="match status" value="1"/>
</dbReference>
<keyword evidence="2 10" id="KW-0813">Transport</keyword>
<dbReference type="EMBL" id="JAQGEF010000022">
    <property type="protein sequence ID" value="MDA3616075.1"/>
    <property type="molecule type" value="Genomic_DNA"/>
</dbReference>
<keyword evidence="9 10" id="KW-0998">Cell outer membrane</keyword>
<dbReference type="InterPro" id="IPR012910">
    <property type="entry name" value="Plug_dom"/>
</dbReference>
<dbReference type="RefSeq" id="WP_407032405.1">
    <property type="nucleotide sequence ID" value="NZ_JAQGEF010000022.1"/>
</dbReference>
<comment type="subcellular location">
    <subcellularLocation>
        <location evidence="1 10">Cell outer membrane</location>
        <topology evidence="1 10">Multi-pass membrane protein</topology>
    </subcellularLocation>
</comment>
<keyword evidence="5" id="KW-0732">Signal</keyword>
<dbReference type="Pfam" id="PF00593">
    <property type="entry name" value="TonB_dep_Rec_b-barrel"/>
    <property type="match status" value="1"/>
</dbReference>
<evidence type="ECO:0000256" key="10">
    <source>
        <dbReference type="PROSITE-ProRule" id="PRU01360"/>
    </source>
</evidence>
<dbReference type="SUPFAM" id="SSF56935">
    <property type="entry name" value="Porins"/>
    <property type="match status" value="1"/>
</dbReference>
<keyword evidence="3 10" id="KW-1134">Transmembrane beta strand</keyword>
<evidence type="ECO:0000256" key="8">
    <source>
        <dbReference type="ARBA" id="ARBA00023170"/>
    </source>
</evidence>
<evidence type="ECO:0000256" key="5">
    <source>
        <dbReference type="ARBA" id="ARBA00022729"/>
    </source>
</evidence>
<evidence type="ECO:0000256" key="4">
    <source>
        <dbReference type="ARBA" id="ARBA00022692"/>
    </source>
</evidence>
<feature type="domain" description="TonB-dependent receptor-like beta-barrel" evidence="12">
    <location>
        <begin position="272"/>
        <end position="698"/>
    </location>
</feature>
<evidence type="ECO:0000256" key="1">
    <source>
        <dbReference type="ARBA" id="ARBA00004571"/>
    </source>
</evidence>
<evidence type="ECO:0000256" key="11">
    <source>
        <dbReference type="RuleBase" id="RU003357"/>
    </source>
</evidence>
<keyword evidence="15" id="KW-1185">Reference proteome</keyword>
<dbReference type="InterPro" id="IPR037066">
    <property type="entry name" value="Plug_dom_sf"/>
</dbReference>
<accession>A0ABT4UMP9</accession>
<evidence type="ECO:0000259" key="13">
    <source>
        <dbReference type="Pfam" id="PF07715"/>
    </source>
</evidence>
<dbReference type="InterPro" id="IPR036942">
    <property type="entry name" value="Beta-barrel_TonB_sf"/>
</dbReference>
<feature type="domain" description="TonB-dependent receptor plug" evidence="13">
    <location>
        <begin position="118"/>
        <end position="217"/>
    </location>
</feature>
<keyword evidence="8" id="KW-0675">Receptor</keyword>
<dbReference type="InterPro" id="IPR039426">
    <property type="entry name" value="TonB-dep_rcpt-like"/>
</dbReference>
<dbReference type="Gene3D" id="2.60.40.1120">
    <property type="entry name" value="Carboxypeptidase-like, regulatory domain"/>
    <property type="match status" value="1"/>
</dbReference>
<dbReference type="PROSITE" id="PS52016">
    <property type="entry name" value="TONB_DEPENDENT_REC_3"/>
    <property type="match status" value="1"/>
</dbReference>
<comment type="similarity">
    <text evidence="10 11">Belongs to the TonB-dependent receptor family.</text>
</comment>
<keyword evidence="7 10" id="KW-0472">Membrane</keyword>
<evidence type="ECO:0000256" key="9">
    <source>
        <dbReference type="ARBA" id="ARBA00023237"/>
    </source>
</evidence>
<dbReference type="PANTHER" id="PTHR30069:SF29">
    <property type="entry name" value="HEMOGLOBIN AND HEMOGLOBIN-HAPTOGLOBIN-BINDING PROTEIN 1-RELATED"/>
    <property type="match status" value="1"/>
</dbReference>
<name>A0ABT4UMP9_9BACT</name>
<organism evidence="14 15">
    <name type="scientific">Polluticaenibacter yanchengensis</name>
    <dbReference type="NCBI Taxonomy" id="3014562"/>
    <lineage>
        <taxon>Bacteria</taxon>
        <taxon>Pseudomonadati</taxon>
        <taxon>Bacteroidota</taxon>
        <taxon>Chitinophagia</taxon>
        <taxon>Chitinophagales</taxon>
        <taxon>Chitinophagaceae</taxon>
        <taxon>Polluticaenibacter</taxon>
    </lineage>
</organism>
<dbReference type="PANTHER" id="PTHR30069">
    <property type="entry name" value="TONB-DEPENDENT OUTER MEMBRANE RECEPTOR"/>
    <property type="match status" value="1"/>
</dbReference>
<dbReference type="Pfam" id="PF13715">
    <property type="entry name" value="CarbopepD_reg_2"/>
    <property type="match status" value="1"/>
</dbReference>
<protein>
    <submittedName>
        <fullName evidence="14">Carboxypeptidase-like regulatory domain-containing protein</fullName>
    </submittedName>
</protein>
<evidence type="ECO:0000256" key="2">
    <source>
        <dbReference type="ARBA" id="ARBA00022448"/>
    </source>
</evidence>
<sequence length="744" mass="84241">MKLLLFVAGLLLPYLPYAQIISGKVSNEKNEPLTGATIADIQNKATVITNNKGEFSIDLSNVPIKKITASHTGFITDTITVEDNKTIHIILKLSPTLESATVSAARSGIFLSNLSAIKTEQITQQELKKSACCDLAGCFETQLTVQPQTTNIVTNSKELRILGLSGVYNQVLVDGLPMIQGLSYTYGISGIPGTLVENIFVAKGANSVIQGFESISGQINVETIKPNHAPKLLLNAYVNSFMEKHLNANYSFKTGKWHSLLAFHTVQPANKTDNDDDRFLDLPLLTRYMLNNKWKYGNDAEWGLSSSIGIRFLNEKRVGGQSGFNAKNDKGSTNVYGQTVNINQPEIWTKTNYRFDDKHNIVLAVSSFHQSQDSYFGTLHYKAKQLSMYANVQHELNYSKHTLKSGISFRHLNIDENIRFTANVPVRTYAGKYLKNENIAGIFSENTMKLLNNKLTWITGVRLDLHNQFNWQFTPRTLVKYDLFPNTIIRGNIGTGWRTVNLFSENINLLASSRNVIIAESLNPEKALNTGLNVVQKFKLKSTDISGSVSIDYYHTRFSNQVFPDYDTDPTRAYIKNFTGKSISNGFQVETALNFYKRVELKAGYNYLDVYQVHGNIKNTLPFNPKHKVLSTISFKPANEKYFIDINAHWFGRQRLPNTSANPEAYRRADLSRDYTVVNAQFTYNFKNVEWYAGCENIFNFRQEKPIISWQDPFSDYFDTSSVWGPTRGREFYTGVRFKIEKKK</sequence>
<dbReference type="Proteomes" id="UP001210231">
    <property type="component" value="Unassembled WGS sequence"/>
</dbReference>
<proteinExistence type="inferred from homology"/>
<reference evidence="14 15" key="1">
    <citation type="submission" date="2022-12" db="EMBL/GenBank/DDBJ databases">
        <title>Chitinophagaceae gen. sp. nov., a new member of the family Chitinophagaceae, isolated from soil in a chemical factory.</title>
        <authorList>
            <person name="Ke Z."/>
        </authorList>
    </citation>
    <scope>NUCLEOTIDE SEQUENCE [LARGE SCALE GENOMIC DNA]</scope>
    <source>
        <strain evidence="14 15">LY-5</strain>
    </source>
</reference>
<evidence type="ECO:0000256" key="6">
    <source>
        <dbReference type="ARBA" id="ARBA00023077"/>
    </source>
</evidence>
<dbReference type="Gene3D" id="2.170.130.10">
    <property type="entry name" value="TonB-dependent receptor, plug domain"/>
    <property type="match status" value="1"/>
</dbReference>
<evidence type="ECO:0000259" key="12">
    <source>
        <dbReference type="Pfam" id="PF00593"/>
    </source>
</evidence>
<dbReference type="InterPro" id="IPR000531">
    <property type="entry name" value="Beta-barrel_TonB"/>
</dbReference>